<dbReference type="PROSITE" id="PS50213">
    <property type="entry name" value="FAS1"/>
    <property type="match status" value="2"/>
</dbReference>
<evidence type="ECO:0000313" key="2">
    <source>
        <dbReference type="EMBL" id="PPQ63206.1"/>
    </source>
</evidence>
<dbReference type="AlphaFoldDB" id="A0A409V970"/>
<comment type="caution">
    <text evidence="2">The sequence shown here is derived from an EMBL/GenBank/DDBJ whole genome shotgun (WGS) entry which is preliminary data.</text>
</comment>
<feature type="domain" description="FAS1" evidence="1">
    <location>
        <begin position="11"/>
        <end position="209"/>
    </location>
</feature>
<dbReference type="OrthoDB" id="7700931at2759"/>
<evidence type="ECO:0000313" key="3">
    <source>
        <dbReference type="Proteomes" id="UP000284842"/>
    </source>
</evidence>
<dbReference type="PANTHER" id="PTHR10900">
    <property type="entry name" value="PERIOSTIN-RELATED"/>
    <property type="match status" value="1"/>
</dbReference>
<evidence type="ECO:0000259" key="1">
    <source>
        <dbReference type="PROSITE" id="PS50213"/>
    </source>
</evidence>
<dbReference type="Pfam" id="PF02469">
    <property type="entry name" value="Fasciclin"/>
    <property type="match status" value="3"/>
</dbReference>
<protein>
    <recommendedName>
        <fullName evidence="1">FAS1 domain-containing protein</fullName>
    </recommendedName>
</protein>
<proteinExistence type="predicted"/>
<dbReference type="SUPFAM" id="SSF82153">
    <property type="entry name" value="FAS1 domain"/>
    <property type="match status" value="2"/>
</dbReference>
<name>A0A409V970_9AGAR</name>
<sequence>MTSQSPSVSDTPTIYETISNDPRFSKLAKVVNAFDDVVAFLNDSSNRVTLFAPPDSVLRRPNSSDFPAKTAARDFIEPFLAMESIVAEDMANLVYMSGILSVEPSEFPDEYCERADDKEQCRKKLRFILRALLGYHLIPTGAYKVHDLGLNLTFPTNLSINGIFDSHPERLRIQQNIIPPRTTINFYSQIEQADLFASNGVIHVVDHPLIPPPPVFQLLYFMPHYFSTLTSALQHTGLRDKLDLVYNHDEGLRGASLVTMFAPTNRAFDRLPRKLRMFLFSPFGERALRKVLEYHIIPRAVVESDYIRHQECNQSCSIKEQFFQDSAGVTDMAKDFVLGKHHGKPISFVNVTLPTLLPNHTVNTLIHKTQVKYPFPGHKHAYRVDTQITVNDHHVRVPDIVASNGAIQVIDRVLDPHLSPHHPDCPHHGYETEEPWSNWESWLANWAEAQD</sequence>
<dbReference type="Gene3D" id="2.30.180.10">
    <property type="entry name" value="FAS1 domain"/>
    <property type="match status" value="2"/>
</dbReference>
<dbReference type="STRING" id="181874.A0A409V970"/>
<dbReference type="PANTHER" id="PTHR10900:SF122">
    <property type="entry name" value="FAS1 DOMAIN-CONTAINING PROTEIN"/>
    <property type="match status" value="1"/>
</dbReference>
<dbReference type="GO" id="GO:0005615">
    <property type="term" value="C:extracellular space"/>
    <property type="evidence" value="ECO:0007669"/>
    <property type="project" value="TreeGrafter"/>
</dbReference>
<keyword evidence="3" id="KW-1185">Reference proteome</keyword>
<organism evidence="2 3">
    <name type="scientific">Panaeolus cyanescens</name>
    <dbReference type="NCBI Taxonomy" id="181874"/>
    <lineage>
        <taxon>Eukaryota</taxon>
        <taxon>Fungi</taxon>
        <taxon>Dikarya</taxon>
        <taxon>Basidiomycota</taxon>
        <taxon>Agaricomycotina</taxon>
        <taxon>Agaricomycetes</taxon>
        <taxon>Agaricomycetidae</taxon>
        <taxon>Agaricales</taxon>
        <taxon>Agaricineae</taxon>
        <taxon>Galeropsidaceae</taxon>
        <taxon>Panaeolus</taxon>
    </lineage>
</organism>
<reference evidence="2 3" key="1">
    <citation type="journal article" date="2018" name="Evol. Lett.">
        <title>Horizontal gene cluster transfer increased hallucinogenic mushroom diversity.</title>
        <authorList>
            <person name="Reynolds H.T."/>
            <person name="Vijayakumar V."/>
            <person name="Gluck-Thaler E."/>
            <person name="Korotkin H.B."/>
            <person name="Matheny P.B."/>
            <person name="Slot J.C."/>
        </authorList>
    </citation>
    <scope>NUCLEOTIDE SEQUENCE [LARGE SCALE GENOMIC DNA]</scope>
    <source>
        <strain evidence="2 3">2629</strain>
    </source>
</reference>
<dbReference type="Proteomes" id="UP000284842">
    <property type="component" value="Unassembled WGS sequence"/>
</dbReference>
<dbReference type="GO" id="GO:0000329">
    <property type="term" value="C:fungal-type vacuole membrane"/>
    <property type="evidence" value="ECO:0007669"/>
    <property type="project" value="TreeGrafter"/>
</dbReference>
<gene>
    <name evidence="2" type="ORF">CVT24_005751</name>
</gene>
<feature type="domain" description="FAS1" evidence="1">
    <location>
        <begin position="213"/>
        <end position="414"/>
    </location>
</feature>
<dbReference type="InterPro" id="IPR000782">
    <property type="entry name" value="FAS1_domain"/>
</dbReference>
<dbReference type="InParanoid" id="A0A409V970"/>
<dbReference type="InterPro" id="IPR050904">
    <property type="entry name" value="Adhesion/Biosynth-related"/>
</dbReference>
<dbReference type="EMBL" id="NHTK01006129">
    <property type="protein sequence ID" value="PPQ63206.1"/>
    <property type="molecule type" value="Genomic_DNA"/>
</dbReference>
<accession>A0A409V970</accession>
<dbReference type="GO" id="GO:0016236">
    <property type="term" value="P:macroautophagy"/>
    <property type="evidence" value="ECO:0007669"/>
    <property type="project" value="TreeGrafter"/>
</dbReference>
<dbReference type="InterPro" id="IPR036378">
    <property type="entry name" value="FAS1_dom_sf"/>
</dbReference>
<dbReference type="SMART" id="SM00554">
    <property type="entry name" value="FAS1"/>
    <property type="match status" value="2"/>
</dbReference>